<evidence type="ECO:0000256" key="1">
    <source>
        <dbReference type="ARBA" id="ARBA00001968"/>
    </source>
</evidence>
<comment type="subcellular location">
    <subcellularLocation>
        <location evidence="2">Nucleus</location>
    </subcellularLocation>
</comment>
<dbReference type="RefSeq" id="XP_052130657.1">
    <property type="nucleotide sequence ID" value="XM_052274697.1"/>
</dbReference>
<dbReference type="GO" id="GO:0005634">
    <property type="term" value="C:nucleus"/>
    <property type="evidence" value="ECO:0007669"/>
    <property type="project" value="UniProtKB-SubCell"/>
</dbReference>
<accession>A0A9C6X7S8</accession>
<evidence type="ECO:0000256" key="6">
    <source>
        <dbReference type="ARBA" id="ARBA00022801"/>
    </source>
</evidence>
<evidence type="ECO:0000256" key="3">
    <source>
        <dbReference type="ARBA" id="ARBA00006958"/>
    </source>
</evidence>
<gene>
    <name evidence="11" type="primary">LOC113215861</name>
</gene>
<dbReference type="OrthoDB" id="6609348at2759"/>
<feature type="domain" description="DDE Tnp4" evidence="9">
    <location>
        <begin position="261"/>
        <end position="417"/>
    </location>
</feature>
<dbReference type="PANTHER" id="PTHR22930:SF292">
    <property type="entry name" value="DDE TNP4 DOMAIN-CONTAINING PROTEIN"/>
    <property type="match status" value="1"/>
</dbReference>
<keyword evidence="10" id="KW-1185">Reference proteome</keyword>
<dbReference type="PANTHER" id="PTHR22930">
    <property type="match status" value="1"/>
</dbReference>
<dbReference type="InterPro" id="IPR027806">
    <property type="entry name" value="HARBI1_dom"/>
</dbReference>
<keyword evidence="7" id="KW-0539">Nucleus</keyword>
<keyword evidence="4" id="KW-0540">Nuclease</keyword>
<evidence type="ECO:0000259" key="9">
    <source>
        <dbReference type="Pfam" id="PF13359"/>
    </source>
</evidence>
<keyword evidence="6" id="KW-0378">Hydrolase</keyword>
<keyword evidence="5" id="KW-0479">Metal-binding</keyword>
<comment type="cofactor">
    <cofactor evidence="1">
        <name>a divalent metal cation</name>
        <dbReference type="ChEBI" id="CHEBI:60240"/>
    </cofactor>
</comment>
<sequence>MPYRVKGILSVEDTNVAVSQATSTVTKSATGLIPPDAMDLITETYADAIWNHPNIVDIFNSLDLDADSLCEAVQIINRQNDEFMRMMMLAAEVAANEIMELEEDFGGLNLEEMGDWWVKVTVMIDDYHRKGDPCFKIHFRMTRSVFEVSMQFIYLSVILNILVTTVKDHLKAKDRMQRERTPFQDIMLMVIWLLATPDSFRSVALKFGVNPGTLYYFYFYVIMALRELAPNYISWPDAEERRVIKDTFERATGFPGIIGSIDGTHITVTAPLVDAASYRNRHDSYSINVQAVVDSTLLVRHLHVGEVGSMHDNRVFRRSPLYSDMLTGPPGQFISDDEHIVGDGAYTQTEFLMVPFRNNGHLTPVQLNYNRKLSQSRVRVENAFARAKGKWRRLKFMHARKQEVVVDHITASFVLHNFTILHGEPIIDEEELGRRIRQNEILGNEVFVEEQDGEMAEEDPELMHRMEDAHARGLEKKLMYMDHVLVQ</sequence>
<dbReference type="AlphaFoldDB" id="A0A9C6X7S8"/>
<dbReference type="Pfam" id="PF13359">
    <property type="entry name" value="DDE_Tnp_4"/>
    <property type="match status" value="1"/>
</dbReference>
<keyword evidence="8" id="KW-1133">Transmembrane helix</keyword>
<dbReference type="GO" id="GO:0016787">
    <property type="term" value="F:hydrolase activity"/>
    <property type="evidence" value="ECO:0007669"/>
    <property type="project" value="UniProtKB-KW"/>
</dbReference>
<keyword evidence="8" id="KW-0812">Transmembrane</keyword>
<keyword evidence="8" id="KW-0472">Membrane</keyword>
<protein>
    <submittedName>
        <fullName evidence="11">Uncharacterized protein LOC113215861</fullName>
    </submittedName>
</protein>
<evidence type="ECO:0000256" key="8">
    <source>
        <dbReference type="SAM" id="Phobius"/>
    </source>
</evidence>
<evidence type="ECO:0000256" key="2">
    <source>
        <dbReference type="ARBA" id="ARBA00004123"/>
    </source>
</evidence>
<reference evidence="11" key="1">
    <citation type="submission" date="2025-08" db="UniProtKB">
        <authorList>
            <consortium name="RefSeq"/>
        </authorList>
    </citation>
    <scope>IDENTIFICATION</scope>
    <source>
        <tissue evidence="11">Whole organism</tissue>
    </source>
</reference>
<comment type="similarity">
    <text evidence="3">Belongs to the HARBI1 family.</text>
</comment>
<dbReference type="Proteomes" id="UP000504606">
    <property type="component" value="Unplaced"/>
</dbReference>
<evidence type="ECO:0000313" key="11">
    <source>
        <dbReference type="RefSeq" id="XP_052130657.1"/>
    </source>
</evidence>
<dbReference type="KEGG" id="foc:113215861"/>
<organism evidence="10 11">
    <name type="scientific">Frankliniella occidentalis</name>
    <name type="common">Western flower thrips</name>
    <name type="synonym">Euthrips occidentalis</name>
    <dbReference type="NCBI Taxonomy" id="133901"/>
    <lineage>
        <taxon>Eukaryota</taxon>
        <taxon>Metazoa</taxon>
        <taxon>Ecdysozoa</taxon>
        <taxon>Arthropoda</taxon>
        <taxon>Hexapoda</taxon>
        <taxon>Insecta</taxon>
        <taxon>Pterygota</taxon>
        <taxon>Neoptera</taxon>
        <taxon>Paraneoptera</taxon>
        <taxon>Thysanoptera</taxon>
        <taxon>Terebrantia</taxon>
        <taxon>Thripoidea</taxon>
        <taxon>Thripidae</taxon>
        <taxon>Frankliniella</taxon>
    </lineage>
</organism>
<dbReference type="InterPro" id="IPR045249">
    <property type="entry name" value="HARBI1-like"/>
</dbReference>
<feature type="transmembrane region" description="Helical" evidence="8">
    <location>
        <begin position="148"/>
        <end position="166"/>
    </location>
</feature>
<proteinExistence type="inferred from homology"/>
<evidence type="ECO:0000313" key="10">
    <source>
        <dbReference type="Proteomes" id="UP000504606"/>
    </source>
</evidence>
<name>A0A9C6X7S8_FRAOC</name>
<evidence type="ECO:0000256" key="5">
    <source>
        <dbReference type="ARBA" id="ARBA00022723"/>
    </source>
</evidence>
<evidence type="ECO:0000256" key="4">
    <source>
        <dbReference type="ARBA" id="ARBA00022722"/>
    </source>
</evidence>
<evidence type="ECO:0000256" key="7">
    <source>
        <dbReference type="ARBA" id="ARBA00023242"/>
    </source>
</evidence>
<dbReference type="GO" id="GO:0004518">
    <property type="term" value="F:nuclease activity"/>
    <property type="evidence" value="ECO:0007669"/>
    <property type="project" value="UniProtKB-KW"/>
</dbReference>
<dbReference type="GO" id="GO:0046872">
    <property type="term" value="F:metal ion binding"/>
    <property type="evidence" value="ECO:0007669"/>
    <property type="project" value="UniProtKB-KW"/>
</dbReference>
<dbReference type="GeneID" id="113215861"/>